<keyword evidence="1" id="KW-1133">Transmembrane helix</keyword>
<name>A0A9W8LVV1_9FUNG</name>
<organism evidence="2 3">
    <name type="scientific">Coemansia brasiliensis</name>
    <dbReference type="NCBI Taxonomy" id="2650707"/>
    <lineage>
        <taxon>Eukaryota</taxon>
        <taxon>Fungi</taxon>
        <taxon>Fungi incertae sedis</taxon>
        <taxon>Zoopagomycota</taxon>
        <taxon>Kickxellomycotina</taxon>
        <taxon>Kickxellomycetes</taxon>
        <taxon>Kickxellales</taxon>
        <taxon>Kickxellaceae</taxon>
        <taxon>Coemansia</taxon>
    </lineage>
</organism>
<dbReference type="SUPFAM" id="SSF143865">
    <property type="entry name" value="CorA soluble domain-like"/>
    <property type="match status" value="1"/>
</dbReference>
<feature type="transmembrane region" description="Helical" evidence="1">
    <location>
        <begin position="266"/>
        <end position="287"/>
    </location>
</feature>
<keyword evidence="1" id="KW-0812">Transmembrane</keyword>
<evidence type="ECO:0000313" key="2">
    <source>
        <dbReference type="EMBL" id="KAJ2845136.1"/>
    </source>
</evidence>
<evidence type="ECO:0000313" key="3">
    <source>
        <dbReference type="Proteomes" id="UP001139887"/>
    </source>
</evidence>
<gene>
    <name evidence="2" type="ORF">IWW36_004911</name>
</gene>
<comment type="caution">
    <text evidence="2">The sequence shown here is derived from an EMBL/GenBank/DDBJ whole genome shotgun (WGS) entry which is preliminary data.</text>
</comment>
<keyword evidence="1" id="KW-0472">Membrane</keyword>
<proteinExistence type="predicted"/>
<reference evidence="2" key="1">
    <citation type="submission" date="2022-07" db="EMBL/GenBank/DDBJ databases">
        <title>Phylogenomic reconstructions and comparative analyses of Kickxellomycotina fungi.</title>
        <authorList>
            <person name="Reynolds N.K."/>
            <person name="Stajich J.E."/>
            <person name="Barry K."/>
            <person name="Grigoriev I.V."/>
            <person name="Crous P."/>
            <person name="Smith M.E."/>
        </authorList>
    </citation>
    <scope>NUCLEOTIDE SEQUENCE</scope>
    <source>
        <strain evidence="2">NRRL 1566</strain>
    </source>
</reference>
<sequence>MERLAKELLGQGARNLIGYRIVQIWIRGPVMITLHRSPSEAICQLMQEFSTSGALLRKAEPLMLVQGLVERWVQATTAFVAVLDEYSDMMDKDLTHPVRTQSLEAASWTPVIARCRKASLALLRRCQINAAVLDQLCSAAHGLWLLTSTAEWPPLPLGRRLKIAEIAECSHKHQMGILYQQLSRLEEARGLYKKAEQRLSRLHRILLDRQRLRLLSTQREIHKYFRVLVTVELVFLPIELWYNVDNLNGITTPGELQPDHASDEDFWLTVLGMVVWAVAAIVLYTVYTKFFERK</sequence>
<protein>
    <submittedName>
        <fullName evidence="2">Uncharacterized protein</fullName>
    </submittedName>
</protein>
<dbReference type="EMBL" id="JANBUW010000882">
    <property type="protein sequence ID" value="KAJ2845136.1"/>
    <property type="molecule type" value="Genomic_DNA"/>
</dbReference>
<dbReference type="AlphaFoldDB" id="A0A9W8LVV1"/>
<evidence type="ECO:0000256" key="1">
    <source>
        <dbReference type="SAM" id="Phobius"/>
    </source>
</evidence>
<dbReference type="InterPro" id="IPR045861">
    <property type="entry name" value="CorA_cytoplasmic_dom"/>
</dbReference>
<dbReference type="Proteomes" id="UP001139887">
    <property type="component" value="Unassembled WGS sequence"/>
</dbReference>
<dbReference type="OrthoDB" id="439943at2759"/>
<keyword evidence="3" id="KW-1185">Reference proteome</keyword>
<accession>A0A9W8LVV1</accession>